<dbReference type="OrthoDB" id="5240607at2"/>
<evidence type="ECO:0000256" key="1">
    <source>
        <dbReference type="ARBA" id="ARBA00022763"/>
    </source>
</evidence>
<dbReference type="GO" id="GO:0006281">
    <property type="term" value="P:DNA repair"/>
    <property type="evidence" value="ECO:0007669"/>
    <property type="project" value="UniProtKB-KW"/>
</dbReference>
<dbReference type="InterPro" id="IPR038726">
    <property type="entry name" value="PDDEXK_AddAB-type"/>
</dbReference>
<keyword evidence="2" id="KW-0378">Hydrolase</keyword>
<gene>
    <name evidence="5" type="ORF">HMPREF3192_00431</name>
</gene>
<keyword evidence="1" id="KW-0227">DNA damage</keyword>
<dbReference type="Pfam" id="PF12705">
    <property type="entry name" value="PDDEXK_1"/>
    <property type="match status" value="1"/>
</dbReference>
<keyword evidence="2" id="KW-0347">Helicase</keyword>
<evidence type="ECO:0000256" key="3">
    <source>
        <dbReference type="ARBA" id="ARBA00023204"/>
    </source>
</evidence>
<evidence type="ECO:0000313" key="6">
    <source>
        <dbReference type="Proteomes" id="UP000070675"/>
    </source>
</evidence>
<evidence type="ECO:0000259" key="4">
    <source>
        <dbReference type="Pfam" id="PF12705"/>
    </source>
</evidence>
<sequence>MREWYRESDRINMSVIQTLCTSYQILPTSVAQACQASVERCGTATILVPSYEQQIACQKKLASHIGLGLGVSVATPAGWVGDLWRLYGTGQKIIDVVSRMTFLYQAFELCYPAAFKEDAPKAQPTSPQASVLRANDGTLQLLAQLAKDGLDVVCSEQLAELTCAKTDISAGEHEALTILRRYKELISEQGYIEYCDVLQQIIARLPESVLEQTICFVGFSQTSRTDDVLLEALQARISPVLVQYELPPSGQALLPQTSYDLLQAAGPLAQWELVQKYIQAQVEDKKLHALAVCTSDSYQAWQELMPKLVSSQFAVRAYVTTSLDSDSLLVSLMTFCEDVIRLIQLEKTWPAPQETRWGEAPQLGSMAWWPPRGLIDFLLCDVSGVKVDAAWRLDRKWRGNRILTPEKVLRDLTRASLTSTPVASAVRAMRSQKLSLAFDLFAKAYARKKPTNENILEYEKRLSLLQRFVQITRTIEGALSRQKVSDKLIRTLRILHTLVQNVAIQLQVQASNGRVHVTSVEKVAELEKPTENEKPNAVEKVAAREKAFRLDKTTPVVYIMSAQQASQLEPASIDGLIYMDMTNEQMAVPVDDGALAALETKLGIYKPRTSLEHMRHQFVAALMATRQVVGLQRVLYNETAKESFPALLLNEFLQEQQTQPVPKFPQKTYTHGEQDVTQNLSSTSQADKPAAHETLKPVGAVSHELLPLVCAGGPGHKPDDDITLSASQIETYLECPYKWFTQRRLGLSSIDAGFSNLEKGSFAHRVLEVVHRALLREAAGLDPFGDKHELDGLDPRTRLRLSRVTDENLEYVQQQALIEFDAHYTHQLQRAENFRDQALIAHMASERVQLEQLKQDVFAALEYEKDLFEGFEPRFFELRFGGSTGIPVKYAGVNFVGSIDRIDVDEAGHALIIDYKLKSHLFSEYKLAERGKQVDLHVLPRHVQSLIYAQVVRKYLEQQNLVAAGAVYFGIRRECELSGAVPASMCDRVWGAHTLRTPGAVTAGKTIEDFYAYLDTCEQLIAERIEALKAGDIHTHASGDTSCAFCESLACGERRA</sequence>
<dbReference type="PROSITE" id="PS51257">
    <property type="entry name" value="PROKAR_LIPOPROTEIN"/>
    <property type="match status" value="1"/>
</dbReference>
<dbReference type="Proteomes" id="UP000070675">
    <property type="component" value="Unassembled WGS sequence"/>
</dbReference>
<comment type="caution">
    <text evidence="5">The sequence shown here is derived from an EMBL/GenBank/DDBJ whole genome shotgun (WGS) entry which is preliminary data.</text>
</comment>
<keyword evidence="6" id="KW-1185">Reference proteome</keyword>
<proteinExistence type="predicted"/>
<evidence type="ECO:0000256" key="2">
    <source>
        <dbReference type="ARBA" id="ARBA00022806"/>
    </source>
</evidence>
<reference evidence="6" key="1">
    <citation type="submission" date="2016-01" db="EMBL/GenBank/DDBJ databases">
        <authorList>
            <person name="Mitreva M."/>
            <person name="Pepin K.H."/>
            <person name="Mihindukulasuriya K.A."/>
            <person name="Fulton R."/>
            <person name="Fronick C."/>
            <person name="O'Laughlin M."/>
            <person name="Miner T."/>
            <person name="Herter B."/>
            <person name="Rosa B.A."/>
            <person name="Cordes M."/>
            <person name="Tomlinson C."/>
            <person name="Wollam A."/>
            <person name="Palsikar V.B."/>
            <person name="Mardis E.R."/>
            <person name="Wilson R.K."/>
        </authorList>
    </citation>
    <scope>NUCLEOTIDE SEQUENCE [LARGE SCALE GENOMIC DNA]</scope>
    <source>
        <strain evidence="6">DNF00019</strain>
    </source>
</reference>
<keyword evidence="3" id="KW-0234">DNA repair</keyword>
<protein>
    <recommendedName>
        <fullName evidence="4">PD-(D/E)XK endonuclease-like domain-containing protein</fullName>
    </recommendedName>
</protein>
<dbReference type="AlphaFoldDB" id="A0A133XVV9"/>
<keyword evidence="2" id="KW-0547">Nucleotide-binding</keyword>
<name>A0A133XVV9_9ACTN</name>
<dbReference type="GO" id="GO:0004386">
    <property type="term" value="F:helicase activity"/>
    <property type="evidence" value="ECO:0007669"/>
    <property type="project" value="UniProtKB-KW"/>
</dbReference>
<keyword evidence="2" id="KW-0067">ATP-binding</keyword>
<evidence type="ECO:0000313" key="5">
    <source>
        <dbReference type="EMBL" id="KXB35066.1"/>
    </source>
</evidence>
<feature type="domain" description="PD-(D/E)XK endonuclease-like" evidence="4">
    <location>
        <begin position="723"/>
        <end position="1047"/>
    </location>
</feature>
<dbReference type="STRING" id="1393034.HMPREF3192_00431"/>
<accession>A0A133XVV9</accession>
<dbReference type="PATRIC" id="fig|1393034.3.peg.415"/>
<organism evidence="5 6">
    <name type="scientific">Atopobium deltae</name>
    <dbReference type="NCBI Taxonomy" id="1393034"/>
    <lineage>
        <taxon>Bacteria</taxon>
        <taxon>Bacillati</taxon>
        <taxon>Actinomycetota</taxon>
        <taxon>Coriobacteriia</taxon>
        <taxon>Coriobacteriales</taxon>
        <taxon>Atopobiaceae</taxon>
        <taxon>Atopobium</taxon>
    </lineage>
</organism>
<dbReference type="EMBL" id="LSCR01000006">
    <property type="protein sequence ID" value="KXB35066.1"/>
    <property type="molecule type" value="Genomic_DNA"/>
</dbReference>